<organism evidence="1 2">
    <name type="scientific">Heliobacterium mobile</name>
    <name type="common">Heliobacillus mobilis</name>
    <dbReference type="NCBI Taxonomy" id="28064"/>
    <lineage>
        <taxon>Bacteria</taxon>
        <taxon>Bacillati</taxon>
        <taxon>Bacillota</taxon>
        <taxon>Clostridia</taxon>
        <taxon>Eubacteriales</taxon>
        <taxon>Heliobacteriaceae</taxon>
        <taxon>Heliobacterium</taxon>
    </lineage>
</organism>
<accession>A0A6I3SL17</accession>
<dbReference type="AlphaFoldDB" id="A0A6I3SL17"/>
<evidence type="ECO:0000313" key="2">
    <source>
        <dbReference type="Proteomes" id="UP000430670"/>
    </source>
</evidence>
<protein>
    <submittedName>
        <fullName evidence="1">Uncharacterized protein</fullName>
    </submittedName>
</protein>
<reference evidence="1 2" key="1">
    <citation type="submission" date="2019-11" db="EMBL/GenBank/DDBJ databases">
        <title>Whole-genome sequence of a the green, strictly anaerobic photosynthetic bacterium Heliobacillus mobilis DSM 6151.</title>
        <authorList>
            <person name="Kyndt J.A."/>
            <person name="Meyer T.E."/>
        </authorList>
    </citation>
    <scope>NUCLEOTIDE SEQUENCE [LARGE SCALE GENOMIC DNA]</scope>
    <source>
        <strain evidence="1 2">DSM 6151</strain>
    </source>
</reference>
<keyword evidence="2" id="KW-1185">Reference proteome</keyword>
<dbReference type="EMBL" id="WNKU01000012">
    <property type="protein sequence ID" value="MTV49609.1"/>
    <property type="molecule type" value="Genomic_DNA"/>
</dbReference>
<sequence>MKTAQIQEQNQHIGEELDLAKYGVAIRATADQTIRSSALEINIAEEPMRILNPTLLKPFLLFH</sequence>
<gene>
    <name evidence="1" type="ORF">GJ688_11535</name>
</gene>
<dbReference type="RefSeq" id="WP_155476706.1">
    <property type="nucleotide sequence ID" value="NZ_WNKU01000012.1"/>
</dbReference>
<comment type="caution">
    <text evidence="1">The sequence shown here is derived from an EMBL/GenBank/DDBJ whole genome shotgun (WGS) entry which is preliminary data.</text>
</comment>
<name>A0A6I3SL17_HELMO</name>
<dbReference type="Proteomes" id="UP000430670">
    <property type="component" value="Unassembled WGS sequence"/>
</dbReference>
<proteinExistence type="predicted"/>
<evidence type="ECO:0000313" key="1">
    <source>
        <dbReference type="EMBL" id="MTV49609.1"/>
    </source>
</evidence>